<proteinExistence type="inferred from homology"/>
<keyword evidence="4" id="KW-0049">Antioxidant</keyword>
<accession>A0ABX5XV26</accession>
<evidence type="ECO:0000256" key="3">
    <source>
        <dbReference type="ARBA" id="ARBA00022559"/>
    </source>
</evidence>
<gene>
    <name evidence="13" type="primary">bcp_4</name>
    <name evidence="13" type="ORF">TBK1r_49000</name>
</gene>
<evidence type="ECO:0000313" key="13">
    <source>
        <dbReference type="EMBL" id="QDV85883.1"/>
    </source>
</evidence>
<dbReference type="InterPro" id="IPR050924">
    <property type="entry name" value="Peroxiredoxin_BCP/PrxQ"/>
</dbReference>
<comment type="function">
    <text evidence="1">Thiol-specific peroxidase that catalyzes the reduction of hydrogen peroxide and organic hydroperoxides to water and alcohols, respectively. Plays a role in cell protection against oxidative stress by detoxifying peroxides and as sensor of hydrogen peroxide-mediated signaling events.</text>
</comment>
<evidence type="ECO:0000256" key="7">
    <source>
        <dbReference type="ARBA" id="ARBA00023284"/>
    </source>
</evidence>
<dbReference type="SUPFAM" id="SSF52833">
    <property type="entry name" value="Thioredoxin-like"/>
    <property type="match status" value="1"/>
</dbReference>
<evidence type="ECO:0000259" key="12">
    <source>
        <dbReference type="PROSITE" id="PS51352"/>
    </source>
</evidence>
<keyword evidence="3 13" id="KW-0575">Peroxidase</keyword>
<dbReference type="Gene3D" id="3.40.30.10">
    <property type="entry name" value="Glutaredoxin"/>
    <property type="match status" value="1"/>
</dbReference>
<dbReference type="InterPro" id="IPR036249">
    <property type="entry name" value="Thioredoxin-like_sf"/>
</dbReference>
<dbReference type="RefSeq" id="WP_145216227.1">
    <property type="nucleotide sequence ID" value="NZ_CP036432.1"/>
</dbReference>
<dbReference type="EC" id="1.11.1.24" evidence="2"/>
<keyword evidence="6" id="KW-1015">Disulfide bond</keyword>
<evidence type="ECO:0000256" key="6">
    <source>
        <dbReference type="ARBA" id="ARBA00023157"/>
    </source>
</evidence>
<evidence type="ECO:0000256" key="1">
    <source>
        <dbReference type="ARBA" id="ARBA00003330"/>
    </source>
</evidence>
<dbReference type="EMBL" id="CP036432">
    <property type="protein sequence ID" value="QDV85883.1"/>
    <property type="molecule type" value="Genomic_DNA"/>
</dbReference>
<dbReference type="PANTHER" id="PTHR42801">
    <property type="entry name" value="THIOREDOXIN-DEPENDENT PEROXIDE REDUCTASE"/>
    <property type="match status" value="1"/>
</dbReference>
<dbReference type="Pfam" id="PF00578">
    <property type="entry name" value="AhpC-TSA"/>
    <property type="match status" value="1"/>
</dbReference>
<comment type="similarity">
    <text evidence="9">Belongs to the peroxiredoxin family. BCP/PrxQ subfamily.</text>
</comment>
<name>A0ABX5XV26_9BACT</name>
<evidence type="ECO:0000256" key="4">
    <source>
        <dbReference type="ARBA" id="ARBA00022862"/>
    </source>
</evidence>
<feature type="domain" description="Thioredoxin" evidence="12">
    <location>
        <begin position="43"/>
        <end position="217"/>
    </location>
</feature>
<evidence type="ECO:0000256" key="10">
    <source>
        <dbReference type="ARBA" id="ARBA00042639"/>
    </source>
</evidence>
<evidence type="ECO:0000256" key="5">
    <source>
        <dbReference type="ARBA" id="ARBA00023002"/>
    </source>
</evidence>
<evidence type="ECO:0000256" key="9">
    <source>
        <dbReference type="ARBA" id="ARBA00038489"/>
    </source>
</evidence>
<organism evidence="13 14">
    <name type="scientific">Stieleria magnilauensis</name>
    <dbReference type="NCBI Taxonomy" id="2527963"/>
    <lineage>
        <taxon>Bacteria</taxon>
        <taxon>Pseudomonadati</taxon>
        <taxon>Planctomycetota</taxon>
        <taxon>Planctomycetia</taxon>
        <taxon>Pirellulales</taxon>
        <taxon>Pirellulaceae</taxon>
        <taxon>Stieleria</taxon>
    </lineage>
</organism>
<keyword evidence="14" id="KW-1185">Reference proteome</keyword>
<sequence length="220" mass="24035">MTTLRDQTNAQFAKLQQSKPVFAGQIESLLAKARDFGDGKDAIAVGQPAPDFVLPSAKGESIELSALLAGGPVVIVFYRGSWCPYCNLQLRAMQDRLADIENLGGQLVAVSPEVPDESLSLIEKEELVFTVLSDKDALIAAQYGVAWEVPELILDHMRDDRGLDLTKINDGNGTVLPIPATFVVSTDGIVAWQHVNVDYRHRAEPDDVIAALRELIRLQD</sequence>
<dbReference type="CDD" id="cd02970">
    <property type="entry name" value="PRX_like2"/>
    <property type="match status" value="1"/>
</dbReference>
<keyword evidence="5 13" id="KW-0560">Oxidoreductase</keyword>
<keyword evidence="7" id="KW-0676">Redox-active center</keyword>
<dbReference type="InterPro" id="IPR000866">
    <property type="entry name" value="AhpC/TSA"/>
</dbReference>
<protein>
    <recommendedName>
        <fullName evidence="2">thioredoxin-dependent peroxiredoxin</fullName>
        <ecNumber evidence="2">1.11.1.24</ecNumber>
    </recommendedName>
    <alternativeName>
        <fullName evidence="8">Thioredoxin peroxidase</fullName>
    </alternativeName>
    <alternativeName>
        <fullName evidence="10">Thioredoxin-dependent peroxiredoxin Bcp</fullName>
    </alternativeName>
</protein>
<evidence type="ECO:0000256" key="11">
    <source>
        <dbReference type="ARBA" id="ARBA00049091"/>
    </source>
</evidence>
<evidence type="ECO:0000256" key="8">
    <source>
        <dbReference type="ARBA" id="ARBA00032824"/>
    </source>
</evidence>
<dbReference type="GO" id="GO:0004601">
    <property type="term" value="F:peroxidase activity"/>
    <property type="evidence" value="ECO:0007669"/>
    <property type="project" value="UniProtKB-KW"/>
</dbReference>
<dbReference type="Proteomes" id="UP000318081">
    <property type="component" value="Chromosome"/>
</dbReference>
<evidence type="ECO:0000313" key="14">
    <source>
        <dbReference type="Proteomes" id="UP000318081"/>
    </source>
</evidence>
<dbReference type="PANTHER" id="PTHR42801:SF7">
    <property type="entry name" value="SLL1159 PROTEIN"/>
    <property type="match status" value="1"/>
</dbReference>
<reference evidence="13 14" key="1">
    <citation type="submission" date="2019-02" db="EMBL/GenBank/DDBJ databases">
        <title>Deep-cultivation of Planctomycetes and their phenomic and genomic characterization uncovers novel biology.</title>
        <authorList>
            <person name="Wiegand S."/>
            <person name="Jogler M."/>
            <person name="Boedeker C."/>
            <person name="Pinto D."/>
            <person name="Vollmers J."/>
            <person name="Rivas-Marin E."/>
            <person name="Kohn T."/>
            <person name="Peeters S.H."/>
            <person name="Heuer A."/>
            <person name="Rast P."/>
            <person name="Oberbeckmann S."/>
            <person name="Bunk B."/>
            <person name="Jeske O."/>
            <person name="Meyerdierks A."/>
            <person name="Storesund J.E."/>
            <person name="Kallscheuer N."/>
            <person name="Luecker S."/>
            <person name="Lage O.M."/>
            <person name="Pohl T."/>
            <person name="Merkel B.J."/>
            <person name="Hornburger P."/>
            <person name="Mueller R.-W."/>
            <person name="Bruemmer F."/>
            <person name="Labrenz M."/>
            <person name="Spormann A.M."/>
            <person name="Op den Camp H."/>
            <person name="Overmann J."/>
            <person name="Amann R."/>
            <person name="Jetten M.S.M."/>
            <person name="Mascher T."/>
            <person name="Medema M.H."/>
            <person name="Devos D.P."/>
            <person name="Kaster A.-K."/>
            <person name="Ovreas L."/>
            <person name="Rohde M."/>
            <person name="Galperin M.Y."/>
            <person name="Jogler C."/>
        </authorList>
    </citation>
    <scope>NUCLEOTIDE SEQUENCE [LARGE SCALE GENOMIC DNA]</scope>
    <source>
        <strain evidence="13 14">TBK1r</strain>
    </source>
</reference>
<dbReference type="PROSITE" id="PS51352">
    <property type="entry name" value="THIOREDOXIN_2"/>
    <property type="match status" value="1"/>
</dbReference>
<dbReference type="InterPro" id="IPR013766">
    <property type="entry name" value="Thioredoxin_domain"/>
</dbReference>
<comment type="catalytic activity">
    <reaction evidence="11">
        <text>a hydroperoxide + [thioredoxin]-dithiol = an alcohol + [thioredoxin]-disulfide + H2O</text>
        <dbReference type="Rhea" id="RHEA:62620"/>
        <dbReference type="Rhea" id="RHEA-COMP:10698"/>
        <dbReference type="Rhea" id="RHEA-COMP:10700"/>
        <dbReference type="ChEBI" id="CHEBI:15377"/>
        <dbReference type="ChEBI" id="CHEBI:29950"/>
        <dbReference type="ChEBI" id="CHEBI:30879"/>
        <dbReference type="ChEBI" id="CHEBI:35924"/>
        <dbReference type="ChEBI" id="CHEBI:50058"/>
        <dbReference type="EC" id="1.11.1.24"/>
    </reaction>
</comment>
<evidence type="ECO:0000256" key="2">
    <source>
        <dbReference type="ARBA" id="ARBA00013017"/>
    </source>
</evidence>